<dbReference type="InterPro" id="IPR038694">
    <property type="entry name" value="DUF427_sf"/>
</dbReference>
<feature type="domain" description="DUF427" evidence="2">
    <location>
        <begin position="32"/>
        <end position="123"/>
    </location>
</feature>
<keyword evidence="4" id="KW-1185">Reference proteome</keyword>
<dbReference type="PANTHER" id="PTHR43058">
    <property type="entry name" value="SLR0655 PROTEIN"/>
    <property type="match status" value="1"/>
</dbReference>
<evidence type="ECO:0000259" key="2">
    <source>
        <dbReference type="Pfam" id="PF04248"/>
    </source>
</evidence>
<sequence>MPRPQRQKPGPGQESVWDYPRPPRVEPVHARVTVEFGGRTIAESTRAVRVLETSHPPAFYLPPGDFVEGSLVPAEGTSFCEFKGRAQYYDVVSGTESAPRSAWYYASPSPGFESIGGFVSVYPGRMDRCTVDGEVVQAQEGDFYGGWITASIVGPFKGAPGTWGW</sequence>
<comment type="caution">
    <text evidence="3">The sequence shown here is derived from an EMBL/GenBank/DDBJ whole genome shotgun (WGS) entry which is preliminary data.</text>
</comment>
<dbReference type="PANTHER" id="PTHR43058:SF1">
    <property type="entry name" value="DUF427 DOMAIN-CONTAINING PROTEIN"/>
    <property type="match status" value="1"/>
</dbReference>
<evidence type="ECO:0000313" key="4">
    <source>
        <dbReference type="Proteomes" id="UP000818266"/>
    </source>
</evidence>
<dbReference type="Pfam" id="PF04248">
    <property type="entry name" value="NTP_transf_9"/>
    <property type="match status" value="1"/>
</dbReference>
<evidence type="ECO:0000313" key="3">
    <source>
        <dbReference type="EMBL" id="NHF62515.1"/>
    </source>
</evidence>
<dbReference type="AlphaFoldDB" id="A0A9E5JL39"/>
<accession>A0A9E5JL39</accession>
<dbReference type="Proteomes" id="UP000818266">
    <property type="component" value="Unassembled WGS sequence"/>
</dbReference>
<feature type="region of interest" description="Disordered" evidence="1">
    <location>
        <begin position="1"/>
        <end position="23"/>
    </location>
</feature>
<evidence type="ECO:0000256" key="1">
    <source>
        <dbReference type="SAM" id="MobiDB-lite"/>
    </source>
</evidence>
<reference evidence="3 4" key="1">
    <citation type="submission" date="2019-06" db="EMBL/GenBank/DDBJ databases">
        <authorList>
            <person name="De-Chao Zhang Q."/>
        </authorList>
    </citation>
    <scope>NUCLEOTIDE SEQUENCE [LARGE SCALE GENOMIC DNA]</scope>
    <source>
        <strain evidence="3 4">KN1116</strain>
    </source>
</reference>
<reference evidence="3 4" key="2">
    <citation type="submission" date="2020-03" db="EMBL/GenBank/DDBJ databases">
        <title>Chryseoglobus sp. isolated from a deep-sea seamount.</title>
        <authorList>
            <person name="Zhang D.-C."/>
        </authorList>
    </citation>
    <scope>NUCLEOTIDE SEQUENCE [LARGE SCALE GENOMIC DNA]</scope>
    <source>
        <strain evidence="3 4">KN1116</strain>
    </source>
</reference>
<dbReference type="OrthoDB" id="285364at2"/>
<protein>
    <submittedName>
        <fullName evidence="3">DUF427 domain-containing protein</fullName>
    </submittedName>
</protein>
<dbReference type="EMBL" id="VIKT02000005">
    <property type="protein sequence ID" value="NHF62515.1"/>
    <property type="molecule type" value="Genomic_DNA"/>
</dbReference>
<organism evidence="3 4">
    <name type="scientific">Microcella pacifica</name>
    <dbReference type="NCBI Taxonomy" id="2591847"/>
    <lineage>
        <taxon>Bacteria</taxon>
        <taxon>Bacillati</taxon>
        <taxon>Actinomycetota</taxon>
        <taxon>Actinomycetes</taxon>
        <taxon>Micrococcales</taxon>
        <taxon>Microbacteriaceae</taxon>
        <taxon>Microcella</taxon>
    </lineage>
</organism>
<name>A0A9E5JL39_9MICO</name>
<dbReference type="InterPro" id="IPR007361">
    <property type="entry name" value="DUF427"/>
</dbReference>
<dbReference type="RefSeq" id="WP_152583241.1">
    <property type="nucleotide sequence ID" value="NZ_JAVJPO010000002.1"/>
</dbReference>
<gene>
    <name evidence="3" type="ORF">FK219_004555</name>
</gene>
<proteinExistence type="predicted"/>
<dbReference type="Gene3D" id="2.170.150.40">
    <property type="entry name" value="Domain of unknown function (DUF427)"/>
    <property type="match status" value="1"/>
</dbReference>